<protein>
    <submittedName>
        <fullName evidence="2">Uncharacterized protein</fullName>
    </submittedName>
</protein>
<reference evidence="2" key="1">
    <citation type="submission" date="2023-04" db="EMBL/GenBank/DDBJ databases">
        <authorList>
            <consortium name="ELIXIR-Norway"/>
        </authorList>
    </citation>
    <scope>NUCLEOTIDE SEQUENCE [LARGE SCALE GENOMIC DNA]</scope>
</reference>
<feature type="region of interest" description="Disordered" evidence="1">
    <location>
        <begin position="49"/>
        <end position="94"/>
    </location>
</feature>
<organism evidence="2 3">
    <name type="scientific">Rangifer tarandus platyrhynchus</name>
    <name type="common">Svalbard reindeer</name>
    <dbReference type="NCBI Taxonomy" id="3082113"/>
    <lineage>
        <taxon>Eukaryota</taxon>
        <taxon>Metazoa</taxon>
        <taxon>Chordata</taxon>
        <taxon>Craniata</taxon>
        <taxon>Vertebrata</taxon>
        <taxon>Euteleostomi</taxon>
        <taxon>Mammalia</taxon>
        <taxon>Eutheria</taxon>
        <taxon>Laurasiatheria</taxon>
        <taxon>Artiodactyla</taxon>
        <taxon>Ruminantia</taxon>
        <taxon>Pecora</taxon>
        <taxon>Cervidae</taxon>
        <taxon>Odocoileinae</taxon>
        <taxon>Rangifer</taxon>
    </lineage>
</organism>
<dbReference type="EMBL" id="OX459965">
    <property type="protein sequence ID" value="CAI9169112.1"/>
    <property type="molecule type" value="Genomic_DNA"/>
</dbReference>
<dbReference type="Proteomes" id="UP001176941">
    <property type="component" value="Chromosome 29"/>
</dbReference>
<proteinExistence type="predicted"/>
<accession>A0ABN8Z5C7</accession>
<keyword evidence="3" id="KW-1185">Reference proteome</keyword>
<evidence type="ECO:0000256" key="1">
    <source>
        <dbReference type="SAM" id="MobiDB-lite"/>
    </source>
</evidence>
<gene>
    <name evidence="2" type="ORF">MRATA1EN1_LOCUS18074</name>
</gene>
<evidence type="ECO:0000313" key="2">
    <source>
        <dbReference type="EMBL" id="CAI9169112.1"/>
    </source>
</evidence>
<sequence length="205" mass="21517">MLGAHWGPHDDKHGFHYKQQAKSLEGTKQGNNTSYLSYGLRHSVGDGHGLTATGSAHTGAVNHSGDASAARGILSPAQTPPPRGGEAKAESQAWRLSPEHAAGLSSEPRSRDPRKLCALMCPAGRLMRLHILDLPRAGGDGLRGGTGVRQGQGQLCFLQTSFPLEASVWASSPGGPKFSEGPSRLVSYVTSDDAHVGISRLDPTP</sequence>
<evidence type="ECO:0000313" key="3">
    <source>
        <dbReference type="Proteomes" id="UP001176941"/>
    </source>
</evidence>
<name>A0ABN8Z5C7_RANTA</name>